<dbReference type="InterPro" id="IPR037197">
    <property type="entry name" value="WWE_dom_sf"/>
</dbReference>
<dbReference type="EMBL" id="ACPB03006856">
    <property type="status" value="NOT_ANNOTATED_CDS"/>
    <property type="molecule type" value="Genomic_DNA"/>
</dbReference>
<dbReference type="RefSeq" id="XP_073968548.1">
    <property type="nucleotide sequence ID" value="XM_074112447.1"/>
</dbReference>
<keyword evidence="13" id="KW-1185">Reference proteome</keyword>
<dbReference type="InterPro" id="IPR017907">
    <property type="entry name" value="Znf_RING_CS"/>
</dbReference>
<dbReference type="InterPro" id="IPR001841">
    <property type="entry name" value="Znf_RING"/>
</dbReference>
<keyword evidence="7 10" id="KW-0863">Zinc-finger</keyword>
<keyword evidence="5" id="KW-0879">Wnt signaling pathway</keyword>
<dbReference type="SUPFAM" id="SSF117839">
    <property type="entry name" value="WWE domain"/>
    <property type="match status" value="1"/>
</dbReference>
<dbReference type="GO" id="GO:0016055">
    <property type="term" value="P:Wnt signaling pathway"/>
    <property type="evidence" value="ECO:0007669"/>
    <property type="project" value="UniProtKB-KW"/>
</dbReference>
<evidence type="ECO:0000256" key="9">
    <source>
        <dbReference type="ARBA" id="ARBA00022833"/>
    </source>
</evidence>
<organism evidence="12 13">
    <name type="scientific">Rhodnius prolixus</name>
    <name type="common">Triatomid bug</name>
    <dbReference type="NCBI Taxonomy" id="13249"/>
    <lineage>
        <taxon>Eukaryota</taxon>
        <taxon>Metazoa</taxon>
        <taxon>Ecdysozoa</taxon>
        <taxon>Arthropoda</taxon>
        <taxon>Hexapoda</taxon>
        <taxon>Insecta</taxon>
        <taxon>Pterygota</taxon>
        <taxon>Neoptera</taxon>
        <taxon>Paraneoptera</taxon>
        <taxon>Hemiptera</taxon>
        <taxon>Heteroptera</taxon>
        <taxon>Panheteroptera</taxon>
        <taxon>Cimicomorpha</taxon>
        <taxon>Reduviidae</taxon>
        <taxon>Triatominae</taxon>
        <taxon>Rhodnius</taxon>
    </lineage>
</organism>
<dbReference type="eggNOG" id="KOG0824">
    <property type="taxonomic scope" value="Eukaryota"/>
</dbReference>
<dbReference type="EC" id="2.3.2.27" evidence="10"/>
<dbReference type="InterPro" id="IPR033509">
    <property type="entry name" value="RNF146"/>
</dbReference>
<feature type="compositionally biased region" description="Basic and acidic residues" evidence="11">
    <location>
        <begin position="21"/>
        <end position="30"/>
    </location>
</feature>
<name>T1HBV4_RHOPR</name>
<evidence type="ECO:0000256" key="7">
    <source>
        <dbReference type="ARBA" id="ARBA00022771"/>
    </source>
</evidence>
<accession>T1HBV4</accession>
<dbReference type="Pfam" id="PF00097">
    <property type="entry name" value="zf-C3HC4"/>
    <property type="match status" value="1"/>
</dbReference>
<dbReference type="SMART" id="SM00678">
    <property type="entry name" value="WWE"/>
    <property type="match status" value="1"/>
</dbReference>
<dbReference type="GeneID" id="141446063"/>
<evidence type="ECO:0000313" key="13">
    <source>
        <dbReference type="Proteomes" id="UP000015103"/>
    </source>
</evidence>
<evidence type="ECO:0000256" key="4">
    <source>
        <dbReference type="ARBA" id="ARBA00022679"/>
    </source>
</evidence>
<evidence type="ECO:0000256" key="11">
    <source>
        <dbReference type="SAM" id="MobiDB-lite"/>
    </source>
</evidence>
<dbReference type="GO" id="GO:0061630">
    <property type="term" value="F:ubiquitin protein ligase activity"/>
    <property type="evidence" value="ECO:0007669"/>
    <property type="project" value="UniProtKB-UniRule"/>
</dbReference>
<dbReference type="HOGENOM" id="CLU_100726_0_0_1"/>
<dbReference type="Proteomes" id="UP000015103">
    <property type="component" value="Unassembled WGS sequence"/>
</dbReference>
<dbReference type="GO" id="GO:0008270">
    <property type="term" value="F:zinc ion binding"/>
    <property type="evidence" value="ECO:0007669"/>
    <property type="project" value="UniProtKB-UniRule"/>
</dbReference>
<dbReference type="PANTHER" id="PTHR13417:SF2">
    <property type="entry name" value="E3 UBIQUITIN-PROTEIN LIGASE RNF146"/>
    <property type="match status" value="1"/>
</dbReference>
<dbReference type="PROSITE" id="PS50918">
    <property type="entry name" value="WWE"/>
    <property type="match status" value="1"/>
</dbReference>
<dbReference type="InterPro" id="IPR013083">
    <property type="entry name" value="Znf_RING/FYVE/PHD"/>
</dbReference>
<dbReference type="InterPro" id="IPR018957">
    <property type="entry name" value="Znf_C3HC4_RING-type"/>
</dbReference>
<dbReference type="InParanoid" id="T1HBV4"/>
<reference evidence="12" key="1">
    <citation type="submission" date="2015-05" db="UniProtKB">
        <authorList>
            <consortium name="EnsemblMetazoa"/>
        </authorList>
    </citation>
    <scope>IDENTIFICATION</scope>
</reference>
<dbReference type="UniPathway" id="UPA00143"/>
<dbReference type="InterPro" id="IPR004170">
    <property type="entry name" value="WWE_dom"/>
</dbReference>
<protein>
    <recommendedName>
        <fullName evidence="10">E3 ubiquitin-protein ligase</fullName>
        <ecNumber evidence="10">2.3.2.27</ecNumber>
    </recommendedName>
</protein>
<keyword evidence="4 10" id="KW-0808">Transferase</keyword>
<evidence type="ECO:0000256" key="1">
    <source>
        <dbReference type="ARBA" id="ARBA00000900"/>
    </source>
</evidence>
<dbReference type="GO" id="GO:0005829">
    <property type="term" value="C:cytosol"/>
    <property type="evidence" value="ECO:0007669"/>
    <property type="project" value="UniProtKB-SubCell"/>
</dbReference>
<dbReference type="PROSITE" id="PS50089">
    <property type="entry name" value="ZF_RING_2"/>
    <property type="match status" value="1"/>
</dbReference>
<comment type="subcellular location">
    <subcellularLocation>
        <location evidence="2 10">Cytoplasm</location>
        <location evidence="2 10">Cytosol</location>
    </subcellularLocation>
</comment>
<dbReference type="GO" id="GO:0072572">
    <property type="term" value="F:poly-ADP-D-ribose binding"/>
    <property type="evidence" value="ECO:0007669"/>
    <property type="project" value="UniProtKB-UniRule"/>
</dbReference>
<keyword evidence="3 10" id="KW-0963">Cytoplasm</keyword>
<dbReference type="Gene3D" id="3.30.720.50">
    <property type="match status" value="1"/>
</dbReference>
<keyword evidence="6 10" id="KW-0479">Metal-binding</keyword>
<dbReference type="PROSITE" id="PS00518">
    <property type="entry name" value="ZF_RING_1"/>
    <property type="match status" value="1"/>
</dbReference>
<dbReference type="PANTHER" id="PTHR13417">
    <property type="entry name" value="E3 UBIQUITIN-PROTEIN LIGASE RNF146"/>
    <property type="match status" value="1"/>
</dbReference>
<dbReference type="Pfam" id="PF02825">
    <property type="entry name" value="WWE"/>
    <property type="match status" value="1"/>
</dbReference>
<feature type="region of interest" description="Disordered" evidence="11">
    <location>
        <begin position="1"/>
        <end position="30"/>
    </location>
</feature>
<evidence type="ECO:0000256" key="5">
    <source>
        <dbReference type="ARBA" id="ARBA00022687"/>
    </source>
</evidence>
<dbReference type="CDD" id="cd16546">
    <property type="entry name" value="RING-HC_RNF146"/>
    <property type="match status" value="1"/>
</dbReference>
<evidence type="ECO:0000256" key="2">
    <source>
        <dbReference type="ARBA" id="ARBA00004514"/>
    </source>
</evidence>
<dbReference type="GO" id="GO:0051865">
    <property type="term" value="P:protein autoubiquitination"/>
    <property type="evidence" value="ECO:0007669"/>
    <property type="project" value="UniProtKB-UniRule"/>
</dbReference>
<dbReference type="InterPro" id="IPR018123">
    <property type="entry name" value="WWE-dom_subgr"/>
</dbReference>
<comment type="PTM">
    <text evidence="10">Ubiquitinated; autoubiquitinated.</text>
</comment>
<comment type="catalytic activity">
    <reaction evidence="1 10">
        <text>S-ubiquitinyl-[E2 ubiquitin-conjugating enzyme]-L-cysteine + [acceptor protein]-L-lysine = [E2 ubiquitin-conjugating enzyme]-L-cysteine + N(6)-ubiquitinyl-[acceptor protein]-L-lysine.</text>
        <dbReference type="EC" id="2.3.2.27"/>
    </reaction>
</comment>
<keyword evidence="9 10" id="KW-0862">Zinc</keyword>
<dbReference type="SUPFAM" id="SSF57850">
    <property type="entry name" value="RING/U-box"/>
    <property type="match status" value="1"/>
</dbReference>
<evidence type="ECO:0000256" key="6">
    <source>
        <dbReference type="ARBA" id="ARBA00022723"/>
    </source>
</evidence>
<dbReference type="SMART" id="SM00184">
    <property type="entry name" value="RING"/>
    <property type="match status" value="1"/>
</dbReference>
<comment type="pathway">
    <text evidence="10">Protein modification; protein ubiquitination.</text>
</comment>
<evidence type="ECO:0000256" key="8">
    <source>
        <dbReference type="ARBA" id="ARBA00022786"/>
    </source>
</evidence>
<comment type="function">
    <text evidence="10">E3 ubiquitin-protein ligase that specifically binds poly-ADP-ribosylated proteins and mediates their ubiquitination and subsequent degradation.</text>
</comment>
<sequence length="235" mass="26626">MAESLPISGDKRVYNTRSRKRSLETDEKEELPKCVNLEKEEVTSKGEENSVPDCAICLQTCVHPARLPCGHVFCFLCVKGVVHSGWRCAMCRAPIPHDYLDSPQLLVAPKLVGGSENKNISQDDVEEEFQWFYEGRHGWWRYDERANAELEAAYSKSEDRVTLLIAGYLYEVDLIDLVQIRKSEPNRRRRIKRDIITAPSKGVAGLREDPSDLVATFSRMAVSDASTLPTSHSER</sequence>
<dbReference type="GO" id="GO:0006511">
    <property type="term" value="P:ubiquitin-dependent protein catabolic process"/>
    <property type="evidence" value="ECO:0007669"/>
    <property type="project" value="UniProtKB-UniRule"/>
</dbReference>
<comment type="domain">
    <text evidence="10">The WWE domain mediates non-covalent poly(ADP-ribose)-binding.</text>
</comment>
<dbReference type="EnsemblMetazoa" id="RPRC001516-RA">
    <property type="protein sequence ID" value="RPRC001516-PA"/>
    <property type="gene ID" value="RPRC001516"/>
</dbReference>
<evidence type="ECO:0000313" key="12">
    <source>
        <dbReference type="EnsemblMetazoa" id="RPRC001516-PA"/>
    </source>
</evidence>
<dbReference type="GO" id="GO:0005634">
    <property type="term" value="C:nucleus"/>
    <property type="evidence" value="ECO:0007669"/>
    <property type="project" value="TreeGrafter"/>
</dbReference>
<dbReference type="Gene3D" id="3.30.40.10">
    <property type="entry name" value="Zinc/RING finger domain, C3HC4 (zinc finger)"/>
    <property type="match status" value="1"/>
</dbReference>
<proteinExistence type="predicted"/>
<evidence type="ECO:0000256" key="3">
    <source>
        <dbReference type="ARBA" id="ARBA00022490"/>
    </source>
</evidence>
<dbReference type="OMA" id="MIFFENP"/>
<dbReference type="STRING" id="13249.T1HBV4"/>
<dbReference type="VEuPathDB" id="VectorBase:RPRC001516"/>
<dbReference type="AlphaFoldDB" id="T1HBV4"/>
<keyword evidence="8 10" id="KW-0833">Ubl conjugation pathway</keyword>
<evidence type="ECO:0000256" key="10">
    <source>
        <dbReference type="RuleBase" id="RU367115"/>
    </source>
</evidence>
<dbReference type="InterPro" id="IPR044110">
    <property type="entry name" value="RING-HC_RNF146"/>
</dbReference>